<evidence type="ECO:0000259" key="7">
    <source>
        <dbReference type="PROSITE" id="PS00260"/>
    </source>
</evidence>
<evidence type="ECO:0000256" key="6">
    <source>
        <dbReference type="ARBA" id="ARBA00049976"/>
    </source>
</evidence>
<dbReference type="GO" id="GO:0043005">
    <property type="term" value="C:neuron projection"/>
    <property type="evidence" value="ECO:0007669"/>
    <property type="project" value="TreeGrafter"/>
</dbReference>
<evidence type="ECO:0000256" key="2">
    <source>
        <dbReference type="ARBA" id="ARBA00008369"/>
    </source>
</evidence>
<keyword evidence="5" id="KW-0027">Amidation</keyword>
<evidence type="ECO:0000313" key="8">
    <source>
        <dbReference type="EMBL" id="TRZ26831.1"/>
    </source>
</evidence>
<dbReference type="GO" id="GO:0007189">
    <property type="term" value="P:adenylate cyclase-activating G protein-coupled receptor signaling pathway"/>
    <property type="evidence" value="ECO:0007669"/>
    <property type="project" value="TreeGrafter"/>
</dbReference>
<dbReference type="InterPro" id="IPR000532">
    <property type="entry name" value="Glucagon_GIP_secretin_VIP"/>
</dbReference>
<dbReference type="GO" id="GO:0005184">
    <property type="term" value="F:neuropeptide hormone activity"/>
    <property type="evidence" value="ECO:0007669"/>
    <property type="project" value="InterPro"/>
</dbReference>
<dbReference type="SMART" id="SM00070">
    <property type="entry name" value="GLUCA"/>
    <property type="match status" value="2"/>
</dbReference>
<keyword evidence="3" id="KW-0964">Secreted</keyword>
<dbReference type="GO" id="GO:0005576">
    <property type="term" value="C:extracellular region"/>
    <property type="evidence" value="ECO:0007669"/>
    <property type="project" value="UniProtKB-SubCell"/>
</dbReference>
<keyword evidence="9" id="KW-1185">Reference proteome</keyword>
<comment type="function">
    <text evidence="6">VIP is a neuropeptide involved in a diverse array of physiological processes through activating the PACAP subfamily of class B1 G protein-coupled receptors: VIP receptor 1 (VPR1) and VIP receptor 2 (VPR2). Abundantly expressed throughout the CNS and peripheral nervous systems where they primarily exert neuroprotective and immune modulatory roles. Also causes vasodilation, lowers arterial blood pressure, stimulates myocardial contractility, increases glycogenolysis and relaxes the smooth muscle of trachea, stomach and gall bladder.</text>
</comment>
<dbReference type="GO" id="GO:0032880">
    <property type="term" value="P:regulation of protein localization"/>
    <property type="evidence" value="ECO:0007669"/>
    <property type="project" value="TreeGrafter"/>
</dbReference>
<evidence type="ECO:0000256" key="1">
    <source>
        <dbReference type="ARBA" id="ARBA00004613"/>
    </source>
</evidence>
<protein>
    <recommendedName>
        <fullName evidence="7">Glucagon / GIP / secretin / VIP family domain-containing protein</fullName>
    </recommendedName>
</protein>
<dbReference type="Gene3D" id="6.10.250.590">
    <property type="match status" value="1"/>
</dbReference>
<comment type="caution">
    <text evidence="8">The sequence shown here is derived from an EMBL/GenBank/DDBJ whole genome shotgun (WGS) entry which is preliminary data.</text>
</comment>
<dbReference type="EMBL" id="SWJQ01000005">
    <property type="protein sequence ID" value="TRZ26831.1"/>
    <property type="molecule type" value="Genomic_DNA"/>
</dbReference>
<accession>A0A8K1GZQ4</accession>
<evidence type="ECO:0000256" key="4">
    <source>
        <dbReference type="ARBA" id="ARBA00022702"/>
    </source>
</evidence>
<dbReference type="OrthoDB" id="8795594at2759"/>
<feature type="domain" description="Glucagon / GIP / secretin / VIP family" evidence="7">
    <location>
        <begin position="165"/>
        <end position="187"/>
    </location>
</feature>
<dbReference type="GO" id="GO:0051428">
    <property type="term" value="F:peptide hormone receptor binding"/>
    <property type="evidence" value="ECO:0007669"/>
    <property type="project" value="TreeGrafter"/>
</dbReference>
<evidence type="ECO:0000256" key="5">
    <source>
        <dbReference type="ARBA" id="ARBA00022815"/>
    </source>
</evidence>
<sequence>MIDMESPGARFKSTLKIYESMLYYNLSRKFTKFQGDTEEYEYVWESGIQQCNTMLKADIGKYANHAIIELEKGRLGNRMPFAGASEPDQARGSLKSESDILQNTLPENEKFYFDLSRIIDRNARNADGIFTSVYSHLLAKLAVKRYLHSLIRKRVSSQDSPVKRHSDAVFTDNYSRFRKQMAVKKYLNSVLTGKRSQEELNPAKLRDEAELLEPSFSENYDSVDELLSHLPLVGMQPLRPGFCVDFGKKNDPGKYRPVSLTSIPEKVVELVILEVITKHEKEKVIRHSQHRYTKSYLTNLIACDSMGLNGPLESLLMIQTGGVADAPEGCAAIQWGLDRLQSWAERNLVRFNKAKCRVLRLGRNNPKYQHRLGTDLLESSSVEEALGALVDYGL</sequence>
<gene>
    <name evidence="8" type="ORF">HGM15179_000301</name>
</gene>
<comment type="similarity">
    <text evidence="2">Belongs to the glucagon family.</text>
</comment>
<keyword evidence="4" id="KW-0372">Hormone</keyword>
<reference evidence="8" key="1">
    <citation type="submission" date="2019-04" db="EMBL/GenBank/DDBJ databases">
        <title>Genome assembly of Zosterops borbonicus 15179.</title>
        <authorList>
            <person name="Leroy T."/>
            <person name="Anselmetti Y."/>
            <person name="Tilak M.-K."/>
            <person name="Nabholz B."/>
        </authorList>
    </citation>
    <scope>NUCLEOTIDE SEQUENCE</scope>
    <source>
        <strain evidence="8">HGM_15179</strain>
        <tissue evidence="8">Muscle</tissue>
    </source>
</reference>
<dbReference type="PANTHER" id="PTHR11213:SF5">
    <property type="entry name" value="VIP PEPTIDES"/>
    <property type="match status" value="1"/>
</dbReference>
<dbReference type="AlphaFoldDB" id="A0A8K1GZQ4"/>
<evidence type="ECO:0000256" key="3">
    <source>
        <dbReference type="ARBA" id="ARBA00022525"/>
    </source>
</evidence>
<dbReference type="PANTHER" id="PTHR11213">
    <property type="entry name" value="GLUCAGON-FAMILY NEUROPEPTIDE"/>
    <property type="match status" value="1"/>
</dbReference>
<proteinExistence type="inferred from homology"/>
<dbReference type="Pfam" id="PF00123">
    <property type="entry name" value="Hormone_2"/>
    <property type="match status" value="2"/>
</dbReference>
<dbReference type="GO" id="GO:0048242">
    <property type="term" value="P:epinephrine secretion"/>
    <property type="evidence" value="ECO:0007669"/>
    <property type="project" value="TreeGrafter"/>
</dbReference>
<dbReference type="PROSITE" id="PS00260">
    <property type="entry name" value="GLUCAGON"/>
    <property type="match status" value="1"/>
</dbReference>
<name>A0A8K1GZQ4_9PASS</name>
<organism evidence="8 9">
    <name type="scientific">Zosterops borbonicus</name>
    <dbReference type="NCBI Taxonomy" id="364589"/>
    <lineage>
        <taxon>Eukaryota</taxon>
        <taxon>Metazoa</taxon>
        <taxon>Chordata</taxon>
        <taxon>Craniata</taxon>
        <taxon>Vertebrata</taxon>
        <taxon>Euteleostomi</taxon>
        <taxon>Archelosauria</taxon>
        <taxon>Archosauria</taxon>
        <taxon>Dinosauria</taxon>
        <taxon>Saurischia</taxon>
        <taxon>Theropoda</taxon>
        <taxon>Coelurosauria</taxon>
        <taxon>Aves</taxon>
        <taxon>Neognathae</taxon>
        <taxon>Neoaves</taxon>
        <taxon>Telluraves</taxon>
        <taxon>Australaves</taxon>
        <taxon>Passeriformes</taxon>
        <taxon>Sylvioidea</taxon>
        <taxon>Zosteropidae</taxon>
        <taxon>Zosterops</taxon>
    </lineage>
</organism>
<comment type="subcellular location">
    <subcellularLocation>
        <location evidence="1">Secreted</location>
    </subcellularLocation>
</comment>
<dbReference type="InterPro" id="IPR046963">
    <property type="entry name" value="VIP/GHRH-like"/>
</dbReference>
<dbReference type="Proteomes" id="UP000796761">
    <property type="component" value="Unassembled WGS sequence"/>
</dbReference>
<evidence type="ECO:0000313" key="9">
    <source>
        <dbReference type="Proteomes" id="UP000796761"/>
    </source>
</evidence>